<dbReference type="EMBL" id="JACEGD010000017">
    <property type="protein sequence ID" value="MBH5388538.1"/>
    <property type="molecule type" value="Genomic_DNA"/>
</dbReference>
<proteinExistence type="predicted"/>
<feature type="domain" description="DNA2/NAM7 helicase helicase" evidence="1">
    <location>
        <begin position="623"/>
        <end position="839"/>
    </location>
</feature>
<dbReference type="Pfam" id="PF13086">
    <property type="entry name" value="AAA_11"/>
    <property type="match status" value="1"/>
</dbReference>
<dbReference type="InterPro" id="IPR041677">
    <property type="entry name" value="DNA2/NAM7_AAA_11"/>
</dbReference>
<evidence type="ECO:0000313" key="4">
    <source>
        <dbReference type="Proteomes" id="UP001194539"/>
    </source>
</evidence>
<evidence type="ECO:0000259" key="2">
    <source>
        <dbReference type="Pfam" id="PF13087"/>
    </source>
</evidence>
<evidence type="ECO:0000313" key="3">
    <source>
        <dbReference type="EMBL" id="MBH5388538.1"/>
    </source>
</evidence>
<dbReference type="Pfam" id="PF13087">
    <property type="entry name" value="AAA_12"/>
    <property type="match status" value="1"/>
</dbReference>
<dbReference type="PANTHER" id="PTHR10887">
    <property type="entry name" value="DNA2/NAM7 HELICASE FAMILY"/>
    <property type="match status" value="1"/>
</dbReference>
<protein>
    <submittedName>
        <fullName evidence="3">AAA family ATPase</fullName>
    </submittedName>
</protein>
<dbReference type="SUPFAM" id="SSF56112">
    <property type="entry name" value="Protein kinase-like (PK-like)"/>
    <property type="match status" value="1"/>
</dbReference>
<gene>
    <name evidence="3" type="ORF">H1B27_19940</name>
</gene>
<accession>A0ABS0P5N1</accession>
<dbReference type="PANTHER" id="PTHR10887:SF495">
    <property type="entry name" value="HELICASE SENATAXIN ISOFORM X1-RELATED"/>
    <property type="match status" value="1"/>
</dbReference>
<feature type="domain" description="DNA2/NAM7 helicase-like C-terminal" evidence="2">
    <location>
        <begin position="922"/>
        <end position="1039"/>
    </location>
</feature>
<organism evidence="3 4">
    <name type="scientific">Bradyrhizobium diversitatis</name>
    <dbReference type="NCBI Taxonomy" id="2755406"/>
    <lineage>
        <taxon>Bacteria</taxon>
        <taxon>Pseudomonadati</taxon>
        <taxon>Pseudomonadota</taxon>
        <taxon>Alphaproteobacteria</taxon>
        <taxon>Hyphomicrobiales</taxon>
        <taxon>Nitrobacteraceae</taxon>
        <taxon>Bradyrhizobium</taxon>
    </lineage>
</organism>
<keyword evidence="4" id="KW-1185">Reference proteome</keyword>
<dbReference type="InterPro" id="IPR027417">
    <property type="entry name" value="P-loop_NTPase"/>
</dbReference>
<dbReference type="RefSeq" id="WP_197967223.1">
    <property type="nucleotide sequence ID" value="NZ_JACEGD010000017.1"/>
</dbReference>
<evidence type="ECO:0000259" key="1">
    <source>
        <dbReference type="Pfam" id="PF13086"/>
    </source>
</evidence>
<dbReference type="Gene3D" id="3.40.50.300">
    <property type="entry name" value="P-loop containing nucleotide triphosphate hydrolases"/>
    <property type="match status" value="2"/>
</dbReference>
<sequence length="1043" mass="115919">MPSTLKKLRPLADQFDLGDQYLSAPGAEPLKSAIISAHDKREDQPVVLKYWQKTGSAVDDDLREIWQHEMRQAERVLAYPGADKVIVELLRYGEASDAFFLAMPRDLTPLDNMIRHARSDHWLNNLDVPRSRIVLWRNAERLAKALEAVHNQGLVYGRLDSSSVFTASATAPDFRLGSFEWCVRLSEADKAPVVVFAKSADAPIIMSFLDDWRALGLLLASLLKLDVSRLSRGLSATEEIDAAGERLAVLEAGERDMLRWLIEPARHRAVDAEIVCRRIERVILDLSASALEDRGRYLLAIRTGSTLLTRALRDASGDLFDADDHSAQINFVEADIAGGAELVRTADGSLIVMTELFGYSLAGYSPDGFAEADWRVAICDHARPRKDIFLGRHRTVELPAHRIEVIRYGSAGRRLQEIRRDAIDWRSALDDLGDHDDEALEAVQHGLLLAQLTEALFRAAEIIPVRARKRRLPGGEERILLSPRSDDRRGALVEALGVDSPERTLSRMFLEEEADIDAKWLLSDSGSLSDLGRASVTVRFIQPVRLDNERVYAFSATGELPPTADLFLRQVDDAGTEGAINRRLRLLGALATQEELLSMLAAPRKRLRRYHDELLEDEDFRDLDASKQQALRSIWTTGPTQLVVGPPGVGKTKLVTEIVRRVLQQQPAARILLSAQAHQALDQLAAGVQKTLAKAAIDPDPLLVRSRADNAAELSGAQTTDRVKQYLNALDGSPLVRGAPIEVATAIRAMKDDARQGRNASDHESRRQRRSFESLVLRSANILFSTANSGDLARLVNDHNQFDWVIVEEAAKATGPELIAPLLLSMRRLLIGDHNQLPPFDTDRVLEFLANQTNVKNAVLQSGRLVGGIFYDYGLDELIDLMEDDDALGRTCQAAQRMIRLFEALVVPELEWRKANPTRLQAATELLDQHRMHPVISTVISECFYGGRLKDADKVANRFLKGTPPVAVAAHLPKSPIVIVNMPYVQEEDGANEEMPAYHNPAEIDAILKTIAGLTPLQNEKGEWPSLAVLSPYNEQVSEQQYL</sequence>
<dbReference type="InterPro" id="IPR011009">
    <property type="entry name" value="Kinase-like_dom_sf"/>
</dbReference>
<dbReference type="SUPFAM" id="SSF52540">
    <property type="entry name" value="P-loop containing nucleoside triphosphate hydrolases"/>
    <property type="match status" value="1"/>
</dbReference>
<dbReference type="InterPro" id="IPR041679">
    <property type="entry name" value="DNA2/NAM7-like_C"/>
</dbReference>
<dbReference type="InterPro" id="IPR045055">
    <property type="entry name" value="DNA2/NAM7-like"/>
</dbReference>
<reference evidence="3 4" key="1">
    <citation type="submission" date="2020-07" db="EMBL/GenBank/DDBJ databases">
        <title>Bradyrhizobium diversity isolated from nodules of indigenous legumes of Western Australia.</title>
        <authorList>
            <person name="Klepa M.S."/>
        </authorList>
    </citation>
    <scope>NUCLEOTIDE SEQUENCE [LARGE SCALE GENOMIC DNA]</scope>
    <source>
        <strain evidence="3 4">CNPSo 4019</strain>
    </source>
</reference>
<comment type="caution">
    <text evidence="3">The sequence shown here is derived from an EMBL/GenBank/DDBJ whole genome shotgun (WGS) entry which is preliminary data.</text>
</comment>
<dbReference type="Proteomes" id="UP001194539">
    <property type="component" value="Unassembled WGS sequence"/>
</dbReference>
<name>A0ABS0P5N1_9BRAD</name>